<dbReference type="OrthoDB" id="4078635at2759"/>
<dbReference type="SUPFAM" id="SSF51621">
    <property type="entry name" value="Phosphoenolpyruvate/pyruvate domain"/>
    <property type="match status" value="1"/>
</dbReference>
<dbReference type="AlphaFoldDB" id="A0A078B7E7"/>
<accession>A0A078B7E7</accession>
<dbReference type="InterPro" id="IPR039556">
    <property type="entry name" value="ICL/PEPM"/>
</dbReference>
<keyword evidence="4" id="KW-0816">Tricarboxylic acid cycle</keyword>
<dbReference type="PROSITE" id="PS00161">
    <property type="entry name" value="ISOCITRATE_LYASE"/>
    <property type="match status" value="1"/>
</dbReference>
<dbReference type="PIRSF" id="PIRSF001362">
    <property type="entry name" value="Isocit_lyase"/>
    <property type="match status" value="1"/>
</dbReference>
<feature type="active site" description="Proton acceptor" evidence="7">
    <location>
        <position position="202"/>
    </location>
</feature>
<dbReference type="Proteomes" id="UP000039865">
    <property type="component" value="Unassembled WGS sequence"/>
</dbReference>
<dbReference type="InterPro" id="IPR015813">
    <property type="entry name" value="Pyrv/PenolPyrv_kinase-like_dom"/>
</dbReference>
<protein>
    <recommendedName>
        <fullName evidence="2 6">Isocitrate lyase</fullName>
    </recommendedName>
</protein>
<organism evidence="11 12">
    <name type="scientific">Stylonychia lemnae</name>
    <name type="common">Ciliate</name>
    <dbReference type="NCBI Taxonomy" id="5949"/>
    <lineage>
        <taxon>Eukaryota</taxon>
        <taxon>Sar</taxon>
        <taxon>Alveolata</taxon>
        <taxon>Ciliophora</taxon>
        <taxon>Intramacronucleata</taxon>
        <taxon>Spirotrichea</taxon>
        <taxon>Stichotrichia</taxon>
        <taxon>Sporadotrichida</taxon>
        <taxon>Oxytrichidae</taxon>
        <taxon>Stylonychinae</taxon>
        <taxon>Stylonychia</taxon>
    </lineage>
</organism>
<dbReference type="InParanoid" id="A0A078B7E7"/>
<dbReference type="Pfam" id="PF00463">
    <property type="entry name" value="ICL"/>
    <property type="match status" value="2"/>
</dbReference>
<keyword evidence="3" id="KW-0329">Glyoxylate bypass</keyword>
<feature type="binding site" evidence="8">
    <location>
        <position position="239"/>
    </location>
    <ligand>
        <name>substrate</name>
    </ligand>
</feature>
<keyword evidence="9" id="KW-0479">Metal-binding</keyword>
<feature type="binding site" evidence="9">
    <location>
        <position position="164"/>
    </location>
    <ligand>
        <name>Mg(2+)</name>
        <dbReference type="ChEBI" id="CHEBI:18420"/>
    </ligand>
</feature>
<evidence type="ECO:0000256" key="6">
    <source>
        <dbReference type="PIRNR" id="PIRNR001362"/>
    </source>
</evidence>
<feature type="compositionally biased region" description="Polar residues" evidence="10">
    <location>
        <begin position="491"/>
        <end position="512"/>
    </location>
</feature>
<evidence type="ECO:0000256" key="9">
    <source>
        <dbReference type="PIRSR" id="PIRSR001362-3"/>
    </source>
</evidence>
<dbReference type="GO" id="GO:0006099">
    <property type="term" value="P:tricarboxylic acid cycle"/>
    <property type="evidence" value="ECO:0007669"/>
    <property type="project" value="UniProtKB-KW"/>
</dbReference>
<dbReference type="InterPro" id="IPR006254">
    <property type="entry name" value="Isocitrate_lyase"/>
</dbReference>
<comment type="pathway">
    <text evidence="1">Carbohydrate metabolism; glyoxylate cycle; (S)-malate from isocitrate: step 1/2.</text>
</comment>
<reference evidence="11 12" key="1">
    <citation type="submission" date="2014-06" db="EMBL/GenBank/DDBJ databases">
        <authorList>
            <person name="Swart Estienne"/>
        </authorList>
    </citation>
    <scope>NUCLEOTIDE SEQUENCE [LARGE SCALE GENOMIC DNA]</scope>
    <source>
        <strain evidence="11 12">130c</strain>
    </source>
</reference>
<dbReference type="EMBL" id="CCKQ01018442">
    <property type="protein sequence ID" value="CDW90410.1"/>
    <property type="molecule type" value="Genomic_DNA"/>
</dbReference>
<feature type="binding site" evidence="8">
    <location>
        <begin position="203"/>
        <end position="204"/>
    </location>
    <ligand>
        <name>substrate</name>
    </ligand>
</feature>
<gene>
    <name evidence="11" type="primary">Contig7484.g7995</name>
    <name evidence="11" type="ORF">STYLEM_19553</name>
</gene>
<evidence type="ECO:0000313" key="12">
    <source>
        <dbReference type="Proteomes" id="UP000039865"/>
    </source>
</evidence>
<comment type="similarity">
    <text evidence="6">Belongs to the isocitrate lyase/PEP mutase superfamily. Isocitrate lyase family.</text>
</comment>
<dbReference type="NCBIfam" id="TIGR01346">
    <property type="entry name" value="isocit_lyase"/>
    <property type="match status" value="1"/>
</dbReference>
<evidence type="ECO:0000256" key="1">
    <source>
        <dbReference type="ARBA" id="ARBA00004793"/>
    </source>
</evidence>
<comment type="cofactor">
    <cofactor evidence="9">
        <name>Mg(2+)</name>
        <dbReference type="ChEBI" id="CHEBI:18420"/>
    </cofactor>
    <text evidence="9">Can also use Mn(2+) ion.</text>
</comment>
<feature type="region of interest" description="Disordered" evidence="10">
    <location>
        <begin position="491"/>
        <end position="518"/>
    </location>
</feature>
<dbReference type="InterPro" id="IPR040442">
    <property type="entry name" value="Pyrv_kinase-like_dom_sf"/>
</dbReference>
<proteinExistence type="inferred from homology"/>
<keyword evidence="12" id="KW-1185">Reference proteome</keyword>
<dbReference type="PANTHER" id="PTHR21631">
    <property type="entry name" value="ISOCITRATE LYASE/MALATE SYNTHASE"/>
    <property type="match status" value="1"/>
</dbReference>
<evidence type="ECO:0000256" key="3">
    <source>
        <dbReference type="ARBA" id="ARBA00022435"/>
    </source>
</evidence>
<evidence type="ECO:0000256" key="5">
    <source>
        <dbReference type="ARBA" id="ARBA00023239"/>
    </source>
</evidence>
<feature type="binding site" evidence="8">
    <location>
        <position position="425"/>
    </location>
    <ligand>
        <name>substrate</name>
    </ligand>
</feature>
<dbReference type="InterPro" id="IPR018523">
    <property type="entry name" value="Isocitrate_lyase_ph_CS"/>
</dbReference>
<evidence type="ECO:0000256" key="2">
    <source>
        <dbReference type="ARBA" id="ARBA00012909"/>
    </source>
</evidence>
<dbReference type="GO" id="GO:0046872">
    <property type="term" value="F:metal ion binding"/>
    <property type="evidence" value="ECO:0007669"/>
    <property type="project" value="UniProtKB-KW"/>
</dbReference>
<dbReference type="CDD" id="cd00377">
    <property type="entry name" value="ICL_PEPM"/>
    <property type="match status" value="1"/>
</dbReference>
<keyword evidence="9" id="KW-0460">Magnesium</keyword>
<dbReference type="GO" id="GO:0006097">
    <property type="term" value="P:glyoxylate cycle"/>
    <property type="evidence" value="ECO:0007669"/>
    <property type="project" value="UniProtKB-KW"/>
</dbReference>
<dbReference type="PANTHER" id="PTHR21631:SF3">
    <property type="entry name" value="BIFUNCTIONAL GLYOXYLATE CYCLE PROTEIN"/>
    <property type="match status" value="1"/>
</dbReference>
<dbReference type="GO" id="GO:0004451">
    <property type="term" value="F:isocitrate lyase activity"/>
    <property type="evidence" value="ECO:0007669"/>
    <property type="project" value="InterPro"/>
</dbReference>
<evidence type="ECO:0000256" key="10">
    <source>
        <dbReference type="SAM" id="MobiDB-lite"/>
    </source>
</evidence>
<feature type="binding site" evidence="8">
    <location>
        <begin position="92"/>
        <end position="94"/>
    </location>
    <ligand>
        <name>substrate</name>
    </ligand>
</feature>
<evidence type="ECO:0000256" key="4">
    <source>
        <dbReference type="ARBA" id="ARBA00022532"/>
    </source>
</evidence>
<dbReference type="Gene3D" id="3.20.20.60">
    <property type="entry name" value="Phosphoenolpyruvate-binding domains"/>
    <property type="match status" value="1"/>
</dbReference>
<feature type="binding site" evidence="8">
    <location>
        <begin position="390"/>
        <end position="394"/>
    </location>
    <ligand>
        <name>substrate</name>
    </ligand>
</feature>
<evidence type="ECO:0000256" key="7">
    <source>
        <dbReference type="PIRSR" id="PIRSR001362-1"/>
    </source>
</evidence>
<evidence type="ECO:0000256" key="8">
    <source>
        <dbReference type="PIRSR" id="PIRSR001362-2"/>
    </source>
</evidence>
<name>A0A078B7E7_STYLE</name>
<evidence type="ECO:0000313" key="11">
    <source>
        <dbReference type="EMBL" id="CDW90410.1"/>
    </source>
</evidence>
<keyword evidence="5 6" id="KW-0456">Lyase</keyword>
<dbReference type="OMA" id="YVSGWQV"/>
<sequence>MTQKSNTFLDFIQIRWWANERWRFIKRNYKSADVAALRSSIDLVTPSHYLSRKLYWLLRSKFDERDCSKTYGALDTVQVTNMCKYLSSIYVSGWQCSSTHVPAGHEPGPDFADYPMSTVPDKVMQLVKAQLFHDRRQNEERSTMTQQQREQHKKVDYLVPIIADADAGFGGITSVMKLVKMFIEAGAGGIHIEDQKPGVKKCGHLGGKVLVSTREHVTRLQAARLQADVMGCDLVICARTDALSAAFIDNNIDPADHPFILGCVDPNNQQKLLTFPQAGRISICQNFRQEERDRILKLWDQHAIHMSLEQAMDMAKKHKFEFYFDWEGCRTQEGYYRVEGSVAFCVKRGIIFADYADLLWMETPTPDLQVAKEFADGIHSQKPHALLSYNLSPSFNWDAQQMSEEDLENFIPNLASMGYCWQFITLAGFHMDALISEVFSSNFQKTGMLGFVEYIQRKEKSENVDQLLHQKWSGANLKDREVNLASNNQISTLSNQMGGGTTEDQFYKNGQNKGHGHH</sequence>